<dbReference type="InterPro" id="IPR025751">
    <property type="entry name" value="RsbRD_N_dom"/>
</dbReference>
<dbReference type="Pfam" id="PF14361">
    <property type="entry name" value="RsbRD_N"/>
    <property type="match status" value="1"/>
</dbReference>
<evidence type="ECO:0000313" key="5">
    <source>
        <dbReference type="EMBL" id="MEO9246671.1"/>
    </source>
</evidence>
<sequence length="384" mass="41232">MEPARDPVRDLVESLAADDAILAETVETLRATIPGYETVSSDSLKASARRNRALSIRTLLEGRAPDPEGIDEAETLTEERMAQGVEIANVLAGFRACLSIILRHLLAAAPRYQVPAETVLSFSTLLWSLGDAFTTRAVVVYRDRSITQAVADSNRRTQWIRDAVVGVLDRTGLLAGAASFDIPLESPVRVVRADAGPGSTADPTARLQDWAERSGTRLLAAARGTGAVGILVGDVGPGRPEPGVTIAVGTPVALEDLVDSFEGASRVLEAARRVGWDGLVDAERLSWRMGILTSPETTELLHVRHVAPLLEEGTFGELLLEALDAYLEHGLSIPLAAASIPVHVNTLRYRLKRYQEITGSNVHAPETLIEASWALAAHRGSRRG</sequence>
<protein>
    <submittedName>
        <fullName evidence="5">Helix-turn-helix domain-containing protein</fullName>
    </submittedName>
</protein>
<gene>
    <name evidence="5" type="ORF">ABDK96_03150</name>
</gene>
<reference evidence="5 6" key="1">
    <citation type="submission" date="2024-05" db="EMBL/GenBank/DDBJ databases">
        <authorList>
            <person name="Yi C."/>
        </authorList>
    </citation>
    <scope>NUCLEOTIDE SEQUENCE [LARGE SCALE GENOMIC DNA]</scope>
    <source>
        <strain evidence="5 6">XS13</strain>
    </source>
</reference>
<dbReference type="InterPro" id="IPR041522">
    <property type="entry name" value="CdaR_GGDEF"/>
</dbReference>
<feature type="domain" description="PucR C-terminal helix-turn-helix" evidence="2">
    <location>
        <begin position="319"/>
        <end position="377"/>
    </location>
</feature>
<dbReference type="EMBL" id="JBDXMX010000001">
    <property type="protein sequence ID" value="MEO9246671.1"/>
    <property type="molecule type" value="Genomic_DNA"/>
</dbReference>
<dbReference type="Proteomes" id="UP001484097">
    <property type="component" value="Unassembled WGS sequence"/>
</dbReference>
<evidence type="ECO:0000259" key="2">
    <source>
        <dbReference type="Pfam" id="PF13556"/>
    </source>
</evidence>
<feature type="domain" description="CdaR GGDEF-like" evidence="4">
    <location>
        <begin position="172"/>
        <end position="269"/>
    </location>
</feature>
<comment type="caution">
    <text evidence="5">The sequence shown here is derived from an EMBL/GenBank/DDBJ whole genome shotgun (WGS) entry which is preliminary data.</text>
</comment>
<feature type="domain" description="RsbT co-antagonist protein RsbRD N-terminal" evidence="3">
    <location>
        <begin position="19"/>
        <end position="156"/>
    </location>
</feature>
<dbReference type="Gene3D" id="1.10.10.2840">
    <property type="entry name" value="PucR C-terminal helix-turn-helix domain"/>
    <property type="match status" value="1"/>
</dbReference>
<dbReference type="Pfam" id="PF17853">
    <property type="entry name" value="GGDEF_2"/>
    <property type="match status" value="1"/>
</dbReference>
<dbReference type="RefSeq" id="WP_347918881.1">
    <property type="nucleotide sequence ID" value="NZ_JBDXMX010000001.1"/>
</dbReference>
<evidence type="ECO:0000313" key="6">
    <source>
        <dbReference type="Proteomes" id="UP001484097"/>
    </source>
</evidence>
<dbReference type="InterPro" id="IPR042070">
    <property type="entry name" value="PucR_C-HTH_sf"/>
</dbReference>
<organism evidence="5 6">
    <name type="scientific">Citricoccus nitrophenolicus</name>
    <dbReference type="NCBI Taxonomy" id="863575"/>
    <lineage>
        <taxon>Bacteria</taxon>
        <taxon>Bacillati</taxon>
        <taxon>Actinomycetota</taxon>
        <taxon>Actinomycetes</taxon>
        <taxon>Micrococcales</taxon>
        <taxon>Micrococcaceae</taxon>
        <taxon>Citricoccus</taxon>
    </lineage>
</organism>
<dbReference type="InterPro" id="IPR051448">
    <property type="entry name" value="CdaR-like_regulators"/>
</dbReference>
<dbReference type="Pfam" id="PF13556">
    <property type="entry name" value="HTH_30"/>
    <property type="match status" value="1"/>
</dbReference>
<proteinExistence type="inferred from homology"/>
<evidence type="ECO:0000259" key="4">
    <source>
        <dbReference type="Pfam" id="PF17853"/>
    </source>
</evidence>
<keyword evidence="6" id="KW-1185">Reference proteome</keyword>
<dbReference type="PANTHER" id="PTHR33744">
    <property type="entry name" value="CARBOHYDRATE DIACID REGULATOR"/>
    <property type="match status" value="1"/>
</dbReference>
<evidence type="ECO:0000259" key="3">
    <source>
        <dbReference type="Pfam" id="PF14361"/>
    </source>
</evidence>
<name>A0ABV0IEU2_9MICC</name>
<dbReference type="PANTHER" id="PTHR33744:SF7">
    <property type="entry name" value="PUCR FAMILY TRANSCRIPTIONAL REGULATOR"/>
    <property type="match status" value="1"/>
</dbReference>
<accession>A0ABV0IEU2</accession>
<comment type="similarity">
    <text evidence="1">Belongs to the CdaR family.</text>
</comment>
<evidence type="ECO:0000256" key="1">
    <source>
        <dbReference type="ARBA" id="ARBA00006754"/>
    </source>
</evidence>
<dbReference type="InterPro" id="IPR025736">
    <property type="entry name" value="PucR_C-HTH_dom"/>
</dbReference>